<evidence type="ECO:0000313" key="1">
    <source>
        <dbReference type="EMBL" id="KYO39602.1"/>
    </source>
</evidence>
<keyword evidence="2" id="KW-1185">Reference proteome</keyword>
<name>A0A151NRW8_ALLMI</name>
<gene>
    <name evidence="1" type="ORF">Y1Q_0018672</name>
</gene>
<accession>A0A151NRW8</accession>
<dbReference type="Proteomes" id="UP000050525">
    <property type="component" value="Unassembled WGS sequence"/>
</dbReference>
<sequence length="87" mass="9854">MRCAAEYFAEIIAAANVLDRAELLHSTFPLTDLYFRISEVGEPEQHKTCQLEKSKANLQAQGRRATHLKFQRSIHTCTWSFSPISSG</sequence>
<evidence type="ECO:0000313" key="2">
    <source>
        <dbReference type="Proteomes" id="UP000050525"/>
    </source>
</evidence>
<reference evidence="1 2" key="1">
    <citation type="journal article" date="2012" name="Genome Biol.">
        <title>Sequencing three crocodilian genomes to illuminate the evolution of archosaurs and amniotes.</title>
        <authorList>
            <person name="St John J.A."/>
            <person name="Braun E.L."/>
            <person name="Isberg S.R."/>
            <person name="Miles L.G."/>
            <person name="Chong A.Y."/>
            <person name="Gongora J."/>
            <person name="Dalzell P."/>
            <person name="Moran C."/>
            <person name="Bed'hom B."/>
            <person name="Abzhanov A."/>
            <person name="Burgess S.C."/>
            <person name="Cooksey A.M."/>
            <person name="Castoe T.A."/>
            <person name="Crawford N.G."/>
            <person name="Densmore L.D."/>
            <person name="Drew J.C."/>
            <person name="Edwards S.V."/>
            <person name="Faircloth B.C."/>
            <person name="Fujita M.K."/>
            <person name="Greenwold M.J."/>
            <person name="Hoffmann F.G."/>
            <person name="Howard J.M."/>
            <person name="Iguchi T."/>
            <person name="Janes D.E."/>
            <person name="Khan S.Y."/>
            <person name="Kohno S."/>
            <person name="de Koning A.J."/>
            <person name="Lance S.L."/>
            <person name="McCarthy F.M."/>
            <person name="McCormack J.E."/>
            <person name="Merchant M.E."/>
            <person name="Peterson D.G."/>
            <person name="Pollock D.D."/>
            <person name="Pourmand N."/>
            <person name="Raney B.J."/>
            <person name="Roessler K.A."/>
            <person name="Sanford J.R."/>
            <person name="Sawyer R.H."/>
            <person name="Schmidt C.J."/>
            <person name="Triplett E.W."/>
            <person name="Tuberville T.D."/>
            <person name="Venegas-Anaya M."/>
            <person name="Howard J.T."/>
            <person name="Jarvis E.D."/>
            <person name="Guillette L.J.Jr."/>
            <person name="Glenn T.C."/>
            <person name="Green R.E."/>
            <person name="Ray D.A."/>
        </authorList>
    </citation>
    <scope>NUCLEOTIDE SEQUENCE [LARGE SCALE GENOMIC DNA]</scope>
    <source>
        <strain evidence="1">KSC_2009_1</strain>
    </source>
</reference>
<dbReference type="AlphaFoldDB" id="A0A151NRW8"/>
<dbReference type="EMBL" id="AKHW03002185">
    <property type="protein sequence ID" value="KYO39602.1"/>
    <property type="molecule type" value="Genomic_DNA"/>
</dbReference>
<protein>
    <submittedName>
        <fullName evidence="1">Uncharacterized protein</fullName>
    </submittedName>
</protein>
<organism evidence="1 2">
    <name type="scientific">Alligator mississippiensis</name>
    <name type="common">American alligator</name>
    <dbReference type="NCBI Taxonomy" id="8496"/>
    <lineage>
        <taxon>Eukaryota</taxon>
        <taxon>Metazoa</taxon>
        <taxon>Chordata</taxon>
        <taxon>Craniata</taxon>
        <taxon>Vertebrata</taxon>
        <taxon>Euteleostomi</taxon>
        <taxon>Archelosauria</taxon>
        <taxon>Archosauria</taxon>
        <taxon>Crocodylia</taxon>
        <taxon>Alligatoridae</taxon>
        <taxon>Alligatorinae</taxon>
        <taxon>Alligator</taxon>
    </lineage>
</organism>
<comment type="caution">
    <text evidence="1">The sequence shown here is derived from an EMBL/GenBank/DDBJ whole genome shotgun (WGS) entry which is preliminary data.</text>
</comment>
<proteinExistence type="predicted"/>